<dbReference type="InterPro" id="IPR000157">
    <property type="entry name" value="TIR_dom"/>
</dbReference>
<feature type="compositionally biased region" description="Pro residues" evidence="1">
    <location>
        <begin position="347"/>
        <end position="364"/>
    </location>
</feature>
<proteinExistence type="predicted"/>
<dbReference type="Pfam" id="PF13676">
    <property type="entry name" value="TIR_2"/>
    <property type="match status" value="1"/>
</dbReference>
<keyword evidence="4" id="KW-1185">Reference proteome</keyword>
<evidence type="ECO:0000313" key="3">
    <source>
        <dbReference type="EMBL" id="QID18147.1"/>
    </source>
</evidence>
<evidence type="ECO:0000256" key="1">
    <source>
        <dbReference type="SAM" id="MobiDB-lite"/>
    </source>
</evidence>
<dbReference type="KEGG" id="azq:G3580_11165"/>
<feature type="region of interest" description="Disordered" evidence="1">
    <location>
        <begin position="343"/>
        <end position="367"/>
    </location>
</feature>
<dbReference type="Proteomes" id="UP000501991">
    <property type="component" value="Chromosome"/>
</dbReference>
<dbReference type="AlphaFoldDB" id="A0A6C1B3L7"/>
<dbReference type="PROSITE" id="PS50104">
    <property type="entry name" value="TIR"/>
    <property type="match status" value="1"/>
</dbReference>
<name>A0A6C1B3L7_9RHOO</name>
<dbReference type="InterPro" id="IPR013783">
    <property type="entry name" value="Ig-like_fold"/>
</dbReference>
<evidence type="ECO:0000313" key="4">
    <source>
        <dbReference type="Proteomes" id="UP000501991"/>
    </source>
</evidence>
<protein>
    <submittedName>
        <fullName evidence="3">TIR domain-containing protein</fullName>
    </submittedName>
</protein>
<organism evidence="3 4">
    <name type="scientific">Nitrogeniibacter mangrovi</name>
    <dbReference type="NCBI Taxonomy" id="2016596"/>
    <lineage>
        <taxon>Bacteria</taxon>
        <taxon>Pseudomonadati</taxon>
        <taxon>Pseudomonadota</taxon>
        <taxon>Betaproteobacteria</taxon>
        <taxon>Rhodocyclales</taxon>
        <taxon>Zoogloeaceae</taxon>
        <taxon>Nitrogeniibacter</taxon>
    </lineage>
</organism>
<dbReference type="RefSeq" id="WP_173765521.1">
    <property type="nucleotide sequence ID" value="NZ_CP048836.1"/>
</dbReference>
<dbReference type="Gene3D" id="2.60.40.10">
    <property type="entry name" value="Immunoglobulins"/>
    <property type="match status" value="1"/>
</dbReference>
<sequence length="643" mass="69507">MDGIFISYRRDDSAGYAGRLYDRLVQHFGAERVFMDVEGIEPGTDFVLAIEKAVASCRVLIVLIGDEWLNVADTSGRRRLDDPHDFIRLETSTALARDIRVVPVLLDGTPMPPMDALPEDLQPLVRRQAVELTHKQWEATSGELIRTLEKILQTPADMAETAPANEAPVAAPPSPPRRRWLPAWAALGALVLGVGAWTLTSVRLETPETRVTVSRTPAPPAASAPADASPSPPESSPVEPTPAPARLAATDTRLAFGPLATGSAQVREWSLRNDGGQDAPVTLELGGKDAASFRIPVQTCTAGIAAGARCSVSIQYRPANPGTHEATLSAVSGANRIVLALSGSAEAPPPRPPPEPATPAAPRPPKPEILALEATPEAGGARLCYRVKDADTVVLEPQGGRMANASRDCTRVTLDAPATITLIASNGIGTVSRRLRVEPGASTPATPTTTASSLLPAPGDTWVYRMRGKWANSPKRTLSITVDKVDGGLVTETMTLLEPRQRPGGTHRSSNAAPAFVDWTWMGWEFTPWFITSEAIREGRWSGFKVPDMDNQWFDWRAEAKVSGREDVSVPAGRFSAITVQVLAQRRQTGSQIQADVEPTQAKFTLWYAPQAKRYVKMERIIQSASGIEIERDRIELVRYTTH</sequence>
<feature type="region of interest" description="Disordered" evidence="1">
    <location>
        <begin position="207"/>
        <end position="244"/>
    </location>
</feature>
<dbReference type="EMBL" id="CP048836">
    <property type="protein sequence ID" value="QID18147.1"/>
    <property type="molecule type" value="Genomic_DNA"/>
</dbReference>
<dbReference type="Gene3D" id="3.40.50.10140">
    <property type="entry name" value="Toll/interleukin-1 receptor homology (TIR) domain"/>
    <property type="match status" value="1"/>
</dbReference>
<reference evidence="3 4" key="1">
    <citation type="submission" date="2020-02" db="EMBL/GenBank/DDBJ databases">
        <title>Nitrogenibacter mangrovi gen. nov., sp. nov. isolated from mangrove sediment, a denitrifying betaproteobacterium.</title>
        <authorList>
            <person name="Liao H."/>
            <person name="Tian Y."/>
        </authorList>
    </citation>
    <scope>NUCLEOTIDE SEQUENCE [LARGE SCALE GENOMIC DNA]</scope>
    <source>
        <strain evidence="3 4">M9-3-2</strain>
    </source>
</reference>
<dbReference type="SUPFAM" id="SSF52200">
    <property type="entry name" value="Toll/Interleukin receptor TIR domain"/>
    <property type="match status" value="1"/>
</dbReference>
<dbReference type="InterPro" id="IPR035897">
    <property type="entry name" value="Toll_tir_struct_dom_sf"/>
</dbReference>
<feature type="compositionally biased region" description="Pro residues" evidence="1">
    <location>
        <begin position="230"/>
        <end position="243"/>
    </location>
</feature>
<dbReference type="Gene3D" id="2.40.360.20">
    <property type="match status" value="1"/>
</dbReference>
<accession>A0A6C1B3L7</accession>
<evidence type="ECO:0000259" key="2">
    <source>
        <dbReference type="PROSITE" id="PS50104"/>
    </source>
</evidence>
<feature type="domain" description="TIR" evidence="2">
    <location>
        <begin position="1"/>
        <end position="152"/>
    </location>
</feature>
<dbReference type="GO" id="GO:0007165">
    <property type="term" value="P:signal transduction"/>
    <property type="evidence" value="ECO:0007669"/>
    <property type="project" value="InterPro"/>
</dbReference>
<gene>
    <name evidence="3" type="ORF">G3580_11165</name>
</gene>